<dbReference type="GO" id="GO:0005739">
    <property type="term" value="C:mitochondrion"/>
    <property type="evidence" value="ECO:0007669"/>
    <property type="project" value="TreeGrafter"/>
</dbReference>
<dbReference type="PANTHER" id="PTHR21377:SF20">
    <property type="entry name" value="OS04G0416000 PROTEIN"/>
    <property type="match status" value="1"/>
</dbReference>
<dbReference type="EMBL" id="HBHJ01025465">
    <property type="protein sequence ID" value="CAD9704948.1"/>
    <property type="molecule type" value="Transcribed_RNA"/>
</dbReference>
<dbReference type="PANTHER" id="PTHR21377">
    <property type="entry name" value="PROTEIN FAM210B, MITOCHONDRIAL"/>
    <property type="match status" value="1"/>
</dbReference>
<feature type="chain" id="PRO_5030767840" description="DUF1279 domain-containing protein" evidence="1">
    <location>
        <begin position="24"/>
        <end position="186"/>
    </location>
</feature>
<dbReference type="InterPro" id="IPR045866">
    <property type="entry name" value="FAM210A/B-like"/>
</dbReference>
<evidence type="ECO:0000256" key="1">
    <source>
        <dbReference type="SAM" id="SignalP"/>
    </source>
</evidence>
<dbReference type="AlphaFoldDB" id="A0A7S2SN35"/>
<feature type="domain" description="DUF1279" evidence="2">
    <location>
        <begin position="91"/>
        <end position="175"/>
    </location>
</feature>
<organism evidence="3">
    <name type="scientific">Rhizochromulina marina</name>
    <dbReference type="NCBI Taxonomy" id="1034831"/>
    <lineage>
        <taxon>Eukaryota</taxon>
        <taxon>Sar</taxon>
        <taxon>Stramenopiles</taxon>
        <taxon>Ochrophyta</taxon>
        <taxon>Dictyochophyceae</taxon>
        <taxon>Rhizochromulinales</taxon>
        <taxon>Rhizochromulina</taxon>
    </lineage>
</organism>
<protein>
    <recommendedName>
        <fullName evidence="2">DUF1279 domain-containing protein</fullName>
    </recommendedName>
</protein>
<sequence>MTMRTSAAVVFGACLLAGATTSAFSVSTRRVISARHSVRGWVQFAAPDEEDTLVAERQEKATLDEDVSEATKKWGLEGGLLKSWQKGDLPQAQELLKKYGAAYLATSISLAAVSFAICYTLVDSGVDVASLLAKVGIEVDTGSAAETAGTGAIAYVVHKAASPIRFVPTVALTPVVAEWFGKEDDE</sequence>
<proteinExistence type="predicted"/>
<name>A0A7S2SN35_9STRA</name>
<gene>
    <name evidence="3" type="ORF">RMAR1173_LOCUS16788</name>
</gene>
<accession>A0A7S2SN35</accession>
<dbReference type="Pfam" id="PF06916">
    <property type="entry name" value="FAM210A-B_dom"/>
    <property type="match status" value="1"/>
</dbReference>
<feature type="signal peptide" evidence="1">
    <location>
        <begin position="1"/>
        <end position="23"/>
    </location>
</feature>
<dbReference type="InterPro" id="IPR009688">
    <property type="entry name" value="FAM210A/B-like_dom"/>
</dbReference>
<evidence type="ECO:0000259" key="2">
    <source>
        <dbReference type="Pfam" id="PF06916"/>
    </source>
</evidence>
<evidence type="ECO:0000313" key="3">
    <source>
        <dbReference type="EMBL" id="CAD9704948.1"/>
    </source>
</evidence>
<keyword evidence="1" id="KW-0732">Signal</keyword>
<reference evidence="3" key="1">
    <citation type="submission" date="2021-01" db="EMBL/GenBank/DDBJ databases">
        <authorList>
            <person name="Corre E."/>
            <person name="Pelletier E."/>
            <person name="Niang G."/>
            <person name="Scheremetjew M."/>
            <person name="Finn R."/>
            <person name="Kale V."/>
            <person name="Holt S."/>
            <person name="Cochrane G."/>
            <person name="Meng A."/>
            <person name="Brown T."/>
            <person name="Cohen L."/>
        </authorList>
    </citation>
    <scope>NUCLEOTIDE SEQUENCE</scope>
    <source>
        <strain evidence="3">CCMP1243</strain>
    </source>
</reference>